<organism evidence="8 9">
    <name type="scientific">Clostridium punense</name>
    <dbReference type="NCBI Taxonomy" id="1054297"/>
    <lineage>
        <taxon>Bacteria</taxon>
        <taxon>Bacillati</taxon>
        <taxon>Bacillota</taxon>
        <taxon>Clostridia</taxon>
        <taxon>Eubacteriales</taxon>
        <taxon>Clostridiaceae</taxon>
        <taxon>Clostridium</taxon>
    </lineage>
</organism>
<dbReference type="EMBL" id="JAGGLL010000010">
    <property type="protein sequence ID" value="MBP2021786.1"/>
    <property type="molecule type" value="Genomic_DNA"/>
</dbReference>
<keyword evidence="8" id="KW-0282">Flagellum</keyword>
<dbReference type="PROSITE" id="PS00715">
    <property type="entry name" value="SIGMA70_1"/>
    <property type="match status" value="1"/>
</dbReference>
<comment type="function">
    <text evidence="5">Sigma factors are initiation factors that promote the attachment of RNA polymerase to specific initiation sites and are then released.</text>
</comment>
<dbReference type="CDD" id="cd06171">
    <property type="entry name" value="Sigma70_r4"/>
    <property type="match status" value="1"/>
</dbReference>
<dbReference type="Gene3D" id="1.10.1740.10">
    <property type="match status" value="1"/>
</dbReference>
<dbReference type="InterPro" id="IPR000943">
    <property type="entry name" value="RNA_pol_sigma70"/>
</dbReference>
<feature type="domain" description="RNA polymerase sigma-70" evidence="7">
    <location>
        <begin position="205"/>
        <end position="231"/>
    </location>
</feature>
<dbReference type="PROSITE" id="PS00716">
    <property type="entry name" value="SIGMA70_2"/>
    <property type="match status" value="1"/>
</dbReference>
<name>A0ABS4K3G7_9CLOT</name>
<dbReference type="NCBIfam" id="TIGR02937">
    <property type="entry name" value="sigma70-ECF"/>
    <property type="match status" value="2"/>
</dbReference>
<dbReference type="InterPro" id="IPR007630">
    <property type="entry name" value="RNA_pol_sigma70_r4"/>
</dbReference>
<dbReference type="SUPFAM" id="SSF88659">
    <property type="entry name" value="Sigma3 and sigma4 domains of RNA polymerase sigma factors"/>
    <property type="match status" value="2"/>
</dbReference>
<evidence type="ECO:0000256" key="1">
    <source>
        <dbReference type="ARBA" id="ARBA00023015"/>
    </source>
</evidence>
<dbReference type="Pfam" id="PF04545">
    <property type="entry name" value="Sigma70_r4"/>
    <property type="match status" value="1"/>
</dbReference>
<evidence type="ECO:0000313" key="8">
    <source>
        <dbReference type="EMBL" id="MBP2021786.1"/>
    </source>
</evidence>
<evidence type="ECO:0000259" key="6">
    <source>
        <dbReference type="PROSITE" id="PS00715"/>
    </source>
</evidence>
<dbReference type="InterPro" id="IPR013325">
    <property type="entry name" value="RNA_pol_sigma_r2"/>
</dbReference>
<comment type="caution">
    <text evidence="8">The sequence shown here is derived from an EMBL/GenBank/DDBJ whole genome shotgun (WGS) entry which is preliminary data.</text>
</comment>
<dbReference type="NCBIfam" id="TIGR02479">
    <property type="entry name" value="FliA_WhiG"/>
    <property type="match status" value="1"/>
</dbReference>
<dbReference type="PANTHER" id="PTHR30385:SF7">
    <property type="entry name" value="RNA POLYMERASE SIGMA FACTOR FLIA"/>
    <property type="match status" value="1"/>
</dbReference>
<dbReference type="InterPro" id="IPR012845">
    <property type="entry name" value="RNA_pol_sigma_FliA_WhiG"/>
</dbReference>
<evidence type="ECO:0000256" key="3">
    <source>
        <dbReference type="ARBA" id="ARBA00023125"/>
    </source>
</evidence>
<dbReference type="Gene3D" id="1.20.140.160">
    <property type="match status" value="1"/>
</dbReference>
<dbReference type="NCBIfam" id="NF005413">
    <property type="entry name" value="PRK06986.1"/>
    <property type="match status" value="1"/>
</dbReference>
<keyword evidence="9" id="KW-1185">Reference proteome</keyword>
<keyword evidence="4 5" id="KW-0804">Transcription</keyword>
<dbReference type="InterPro" id="IPR007624">
    <property type="entry name" value="RNA_pol_sigma70_r3"/>
</dbReference>
<dbReference type="SUPFAM" id="SSF88946">
    <property type="entry name" value="Sigma2 domain of RNA polymerase sigma factors"/>
    <property type="match status" value="1"/>
</dbReference>
<evidence type="ECO:0000256" key="4">
    <source>
        <dbReference type="ARBA" id="ARBA00023163"/>
    </source>
</evidence>
<keyword evidence="2 5" id="KW-0731">Sigma factor</keyword>
<evidence type="ECO:0000313" key="9">
    <source>
        <dbReference type="Proteomes" id="UP001519308"/>
    </source>
</evidence>
<dbReference type="Pfam" id="PF04539">
    <property type="entry name" value="Sigma70_r3"/>
    <property type="match status" value="1"/>
</dbReference>
<dbReference type="PANTHER" id="PTHR30385">
    <property type="entry name" value="SIGMA FACTOR F FLAGELLAR"/>
    <property type="match status" value="1"/>
</dbReference>
<evidence type="ECO:0000256" key="2">
    <source>
        <dbReference type="ARBA" id="ARBA00023082"/>
    </source>
</evidence>
<proteinExistence type="inferred from homology"/>
<keyword evidence="1 5" id="KW-0805">Transcription regulation</keyword>
<keyword evidence="8" id="KW-0966">Cell projection</keyword>
<evidence type="ECO:0000259" key="7">
    <source>
        <dbReference type="PROSITE" id="PS00716"/>
    </source>
</evidence>
<dbReference type="PIRSF" id="PIRSF000770">
    <property type="entry name" value="RNA_pol_sigma-SigE/K"/>
    <property type="match status" value="1"/>
</dbReference>
<accession>A0ABS4K3G7</accession>
<sequence length="244" mass="27925">MSVACHVDVKTEIVKKYLPLVKYIASKVIIGKTRYVEFEDLVSYGIIGLMDAINKFDEGKGMKFSTYASIRIKGAIIDELRRNSPIPKRSMDKLNRYNEAIEALRNKLLREPTNSEIADELQIAKEEVSQIEGYINYISMVSLDSLLFSEDDDVALLNSIEDINSPSPQKTLEDTEMKEYLYKALDLLREKDKLILNLYYFEGLTLKQIGDVLDVSESRVCQLHSKAIINLKNAIRKLKYDLNS</sequence>
<dbReference type="PRINTS" id="PR00046">
    <property type="entry name" value="SIGMA70FCT"/>
</dbReference>
<evidence type="ECO:0000256" key="5">
    <source>
        <dbReference type="RuleBase" id="RU362124"/>
    </source>
</evidence>
<keyword evidence="8" id="KW-0969">Cilium</keyword>
<dbReference type="InterPro" id="IPR014284">
    <property type="entry name" value="RNA_pol_sigma-70_dom"/>
</dbReference>
<dbReference type="InterPro" id="IPR013324">
    <property type="entry name" value="RNA_pol_sigma_r3/r4-like"/>
</dbReference>
<dbReference type="Pfam" id="PF04542">
    <property type="entry name" value="Sigma70_r2"/>
    <property type="match status" value="1"/>
</dbReference>
<feature type="domain" description="RNA polymerase sigma-70" evidence="6">
    <location>
        <begin position="40"/>
        <end position="53"/>
    </location>
</feature>
<reference evidence="8 9" key="1">
    <citation type="submission" date="2021-03" db="EMBL/GenBank/DDBJ databases">
        <title>Genomic Encyclopedia of Type Strains, Phase IV (KMG-IV): sequencing the most valuable type-strain genomes for metagenomic binning, comparative biology and taxonomic classification.</title>
        <authorList>
            <person name="Goeker M."/>
        </authorList>
    </citation>
    <scope>NUCLEOTIDE SEQUENCE [LARGE SCALE GENOMIC DNA]</scope>
    <source>
        <strain evidence="8 9">DSM 28650</strain>
    </source>
</reference>
<gene>
    <name evidence="8" type="ORF">J2Z44_001582</name>
</gene>
<keyword evidence="3 5" id="KW-0238">DNA-binding</keyword>
<comment type="similarity">
    <text evidence="5">Belongs to the sigma-70 factor family.</text>
</comment>
<dbReference type="Proteomes" id="UP001519308">
    <property type="component" value="Unassembled WGS sequence"/>
</dbReference>
<dbReference type="InterPro" id="IPR007627">
    <property type="entry name" value="RNA_pol_sigma70_r2"/>
</dbReference>
<dbReference type="RefSeq" id="WP_021283757.1">
    <property type="nucleotide sequence ID" value="NZ_JAGGLL010000010.1"/>
</dbReference>
<protein>
    <recommendedName>
        <fullName evidence="5">RNA polymerase sigma factor</fullName>
    </recommendedName>
</protein>